<dbReference type="EMBL" id="CP036259">
    <property type="protein sequence ID" value="QDR82919.1"/>
    <property type="molecule type" value="Genomic_DNA"/>
</dbReference>
<dbReference type="KEGG" id="sted:SPTER_43680"/>
<dbReference type="PANTHER" id="PTHR42827">
    <property type="entry name" value="IRON-SULFUR CLUSTER-BINDING PROTEIN-RELATED"/>
    <property type="match status" value="1"/>
</dbReference>
<dbReference type="PROSITE" id="PS51379">
    <property type="entry name" value="4FE4S_FER_2"/>
    <property type="match status" value="1"/>
</dbReference>
<keyword evidence="2" id="KW-0560">Oxidoreductase</keyword>
<dbReference type="InterPro" id="IPR017896">
    <property type="entry name" value="4Fe4S_Fe-S-bd"/>
</dbReference>
<dbReference type="Proteomes" id="UP000320776">
    <property type="component" value="Chromosome"/>
</dbReference>
<sequence>MLRTMTAEQIKGRVRELGADLCQIASVARFADAPAGFHPTDIIKDCQSVIVVAVQFPVSTLSSSSPAAYTFVRNKLADKIDSITVQVAAELEKLGGCAVPVPSADPYDYWDDDRRHGQGILSLKHAAVRAGLGKIGKNTLLVNAQFGNMLWLGAIIADQDLEPDTLADYQTCRPNCRICLEACPAKALDGVTIEQYKCRSTSAKYTAGGGGVYACNLCRKVCPLRSGIKDYS</sequence>
<evidence type="ECO:0000313" key="2">
    <source>
        <dbReference type="EMBL" id="QDR82919.1"/>
    </source>
</evidence>
<evidence type="ECO:0000259" key="1">
    <source>
        <dbReference type="PROSITE" id="PS51379"/>
    </source>
</evidence>
<reference evidence="2 3" key="1">
    <citation type="submission" date="2019-02" db="EMBL/GenBank/DDBJ databases">
        <title>Closed genome of Sporomusa termitida DSM 4440.</title>
        <authorList>
            <person name="Poehlein A."/>
            <person name="Daniel R."/>
        </authorList>
    </citation>
    <scope>NUCLEOTIDE SEQUENCE [LARGE SCALE GENOMIC DNA]</scope>
    <source>
        <strain evidence="2 3">DSM 4440</strain>
    </source>
</reference>
<accession>A0A517DZY5</accession>
<dbReference type="PANTHER" id="PTHR42827:SF1">
    <property type="entry name" value="IRON-SULFUR CLUSTER-BINDING PROTEIN"/>
    <property type="match status" value="1"/>
</dbReference>
<dbReference type="OrthoDB" id="9784571at2"/>
<proteinExistence type="predicted"/>
<dbReference type="Gene3D" id="3.30.70.20">
    <property type="match status" value="1"/>
</dbReference>
<keyword evidence="3" id="KW-1185">Reference proteome</keyword>
<dbReference type="GO" id="GO:0052693">
    <property type="term" value="F:epoxyqueuosine reductase activity"/>
    <property type="evidence" value="ECO:0007669"/>
    <property type="project" value="UniProtKB-EC"/>
</dbReference>
<dbReference type="SUPFAM" id="SSF54862">
    <property type="entry name" value="4Fe-4S ferredoxins"/>
    <property type="match status" value="1"/>
</dbReference>
<protein>
    <submittedName>
        <fullName evidence="2">Epoxyqueuosine reductase</fullName>
        <ecNumber evidence="2">1.17.99.6</ecNumber>
    </submittedName>
</protein>
<dbReference type="AlphaFoldDB" id="A0A517DZY5"/>
<organism evidence="2 3">
    <name type="scientific">Sporomusa termitida</name>
    <dbReference type="NCBI Taxonomy" id="2377"/>
    <lineage>
        <taxon>Bacteria</taxon>
        <taxon>Bacillati</taxon>
        <taxon>Bacillota</taxon>
        <taxon>Negativicutes</taxon>
        <taxon>Selenomonadales</taxon>
        <taxon>Sporomusaceae</taxon>
        <taxon>Sporomusa</taxon>
    </lineage>
</organism>
<gene>
    <name evidence="2" type="primary">queG_8</name>
    <name evidence="2" type="ORF">SPTER_43680</name>
</gene>
<evidence type="ECO:0000313" key="3">
    <source>
        <dbReference type="Proteomes" id="UP000320776"/>
    </source>
</evidence>
<name>A0A517DZY5_9FIRM</name>
<dbReference type="EC" id="1.17.99.6" evidence="2"/>
<dbReference type="RefSeq" id="WP_144352252.1">
    <property type="nucleotide sequence ID" value="NZ_CP036259.1"/>
</dbReference>
<feature type="domain" description="4Fe-4S ferredoxin-type" evidence="1">
    <location>
        <begin position="163"/>
        <end position="193"/>
    </location>
</feature>